<keyword evidence="2" id="KW-1185">Reference proteome</keyword>
<gene>
    <name evidence="1" type="ORF">FDY95_24155</name>
</gene>
<name>A0A5R8WI58_9BACT</name>
<sequence length="142" mass="15912">MPTEYYGGDGPPSRTVGHFEVKYTVTLPDGQRTNQQQSFTEYGKAEEFYAGLDDSAFLWDQTGMPELCAGKTRIAYYSGLLWKGRENHNGAVRRTVAVKTDEAESAAQLLNYISKQLGLKLDLASIREVDAAGYEQYRIKTE</sequence>
<organism evidence="1 2">
    <name type="scientific">Hymenobacter jeollabukensis</name>
    <dbReference type="NCBI Taxonomy" id="2025313"/>
    <lineage>
        <taxon>Bacteria</taxon>
        <taxon>Pseudomonadati</taxon>
        <taxon>Bacteroidota</taxon>
        <taxon>Cytophagia</taxon>
        <taxon>Cytophagales</taxon>
        <taxon>Hymenobacteraceae</taxon>
        <taxon>Hymenobacter</taxon>
    </lineage>
</organism>
<protein>
    <submittedName>
        <fullName evidence="1">Uncharacterized protein</fullName>
    </submittedName>
</protein>
<dbReference type="OrthoDB" id="9893579at2"/>
<dbReference type="EMBL" id="VAJM01000018">
    <property type="protein sequence ID" value="TLM88458.1"/>
    <property type="molecule type" value="Genomic_DNA"/>
</dbReference>
<dbReference type="AlphaFoldDB" id="A0A5R8WI58"/>
<proteinExistence type="predicted"/>
<comment type="caution">
    <text evidence="1">The sequence shown here is derived from an EMBL/GenBank/DDBJ whole genome shotgun (WGS) entry which is preliminary data.</text>
</comment>
<accession>A0A5R8WI58</accession>
<reference evidence="1 2" key="1">
    <citation type="submission" date="2019-05" db="EMBL/GenBank/DDBJ databases">
        <title>Hymenobacter edaphi sp. nov., isolated from abandoned arsenic-contaminated farmland soil.</title>
        <authorList>
            <person name="Nie L."/>
        </authorList>
    </citation>
    <scope>NUCLEOTIDE SEQUENCE [LARGE SCALE GENOMIC DNA]</scope>
    <source>
        <strain evidence="1 2">1-3-3-8</strain>
    </source>
</reference>
<dbReference type="RefSeq" id="WP_138081981.1">
    <property type="nucleotide sequence ID" value="NZ_VAJM01000018.1"/>
</dbReference>
<dbReference type="Proteomes" id="UP000305517">
    <property type="component" value="Unassembled WGS sequence"/>
</dbReference>
<evidence type="ECO:0000313" key="1">
    <source>
        <dbReference type="EMBL" id="TLM88458.1"/>
    </source>
</evidence>
<evidence type="ECO:0000313" key="2">
    <source>
        <dbReference type="Proteomes" id="UP000305517"/>
    </source>
</evidence>